<keyword evidence="10" id="KW-1185">Reference proteome</keyword>
<feature type="transmembrane region" description="Helical" evidence="8">
    <location>
        <begin position="286"/>
        <end position="304"/>
    </location>
</feature>
<dbReference type="SUPFAM" id="SSF81345">
    <property type="entry name" value="ABC transporter involved in vitamin B12 uptake, BtuC"/>
    <property type="match status" value="1"/>
</dbReference>
<dbReference type="Proteomes" id="UP001525857">
    <property type="component" value="Unassembled WGS sequence"/>
</dbReference>
<comment type="subcellular location">
    <subcellularLocation>
        <location evidence="1">Cell membrane</location>
        <topology evidence="1">Multi-pass membrane protein</topology>
    </subcellularLocation>
</comment>
<feature type="transmembrane region" description="Helical" evidence="8">
    <location>
        <begin position="12"/>
        <end position="29"/>
    </location>
</feature>
<dbReference type="InterPro" id="IPR000522">
    <property type="entry name" value="ABC_transptr_permease_BtuC"/>
</dbReference>
<dbReference type="PANTHER" id="PTHR30472">
    <property type="entry name" value="FERRIC ENTEROBACTIN TRANSPORT SYSTEM PERMEASE PROTEIN"/>
    <property type="match status" value="1"/>
</dbReference>
<keyword evidence="7 8" id="KW-0472">Membrane</keyword>
<keyword evidence="6 8" id="KW-1133">Transmembrane helix</keyword>
<feature type="transmembrane region" description="Helical" evidence="8">
    <location>
        <begin position="131"/>
        <end position="151"/>
    </location>
</feature>
<reference evidence="9 10" key="1">
    <citation type="submission" date="2018-08" db="EMBL/GenBank/DDBJ databases">
        <title>Draft genome sequences of Leuconostoc spp. and Weissella spp. with biocontrol potential.</title>
        <authorList>
            <person name="Lo R."/>
            <person name="Ho V.T.T."/>
            <person name="Turner M.S."/>
        </authorList>
    </citation>
    <scope>NUCLEOTIDE SEQUENCE [LARGE SCALE GENOMIC DNA]</scope>
    <source>
        <strain evidence="9 10">733</strain>
    </source>
</reference>
<proteinExistence type="inferred from homology"/>
<accession>A0ABT2P087</accession>
<gene>
    <name evidence="9" type="ORF">D0501_06810</name>
</gene>
<evidence type="ECO:0000313" key="10">
    <source>
        <dbReference type="Proteomes" id="UP001525857"/>
    </source>
</evidence>
<dbReference type="PANTHER" id="PTHR30472:SF25">
    <property type="entry name" value="ABC TRANSPORTER PERMEASE PROTEIN MJ0876-RELATED"/>
    <property type="match status" value="1"/>
</dbReference>
<evidence type="ECO:0000256" key="2">
    <source>
        <dbReference type="ARBA" id="ARBA00007935"/>
    </source>
</evidence>
<feature type="transmembrane region" description="Helical" evidence="8">
    <location>
        <begin position="78"/>
        <end position="95"/>
    </location>
</feature>
<evidence type="ECO:0000256" key="8">
    <source>
        <dbReference type="SAM" id="Phobius"/>
    </source>
</evidence>
<feature type="transmembrane region" description="Helical" evidence="8">
    <location>
        <begin position="217"/>
        <end position="244"/>
    </location>
</feature>
<dbReference type="Pfam" id="PF01032">
    <property type="entry name" value="FecCD"/>
    <property type="match status" value="1"/>
</dbReference>
<sequence length="307" mass="33506">MVKGSRMRKISYGVIFLGLIVVAALTLGVPLGGQWPTRLIVWQLRLPRLLFALLGGAMIAVSAVIFQTTLRQRYLDGSMLGLASGSELGIALWTLCWPKAHTYRVFLGAGLAILLLWLLRQRILKNMAMSTVLPLAGLGMAMFLNAGTSLLTNQQGLLGQSLANVTITDAWSLGIVALIGVLMIQTDQAQLTFFALPQWHVAQLGVNEQRLSWFWQVVAAGYLGAVTAVLGTIFFVGLVLAQVVVRWWGGNAQARLLPTALIGAVMLSVSDFFAHSLRYPVELPTGAMFMFMTAPFLMFILWGYHAD</sequence>
<name>A0ABT2P087_9LACO</name>
<dbReference type="Gene3D" id="1.10.3470.10">
    <property type="entry name" value="ABC transporter involved in vitamin B12 uptake, BtuC"/>
    <property type="match status" value="1"/>
</dbReference>
<evidence type="ECO:0000256" key="7">
    <source>
        <dbReference type="ARBA" id="ARBA00023136"/>
    </source>
</evidence>
<feature type="transmembrane region" description="Helical" evidence="8">
    <location>
        <begin position="171"/>
        <end position="196"/>
    </location>
</feature>
<evidence type="ECO:0000256" key="6">
    <source>
        <dbReference type="ARBA" id="ARBA00022989"/>
    </source>
</evidence>
<organism evidence="9 10">
    <name type="scientific">Leuconostoc holzapfelii</name>
    <dbReference type="NCBI Taxonomy" id="434464"/>
    <lineage>
        <taxon>Bacteria</taxon>
        <taxon>Bacillati</taxon>
        <taxon>Bacillota</taxon>
        <taxon>Bacilli</taxon>
        <taxon>Lactobacillales</taxon>
        <taxon>Lactobacillaceae</taxon>
        <taxon>Leuconostoc</taxon>
    </lineage>
</organism>
<evidence type="ECO:0000313" key="9">
    <source>
        <dbReference type="EMBL" id="MCT8389781.1"/>
    </source>
</evidence>
<dbReference type="InterPro" id="IPR037294">
    <property type="entry name" value="ABC_BtuC-like"/>
</dbReference>
<evidence type="ECO:0000256" key="3">
    <source>
        <dbReference type="ARBA" id="ARBA00022448"/>
    </source>
</evidence>
<evidence type="ECO:0008006" key="11">
    <source>
        <dbReference type="Google" id="ProtNLM"/>
    </source>
</evidence>
<keyword evidence="5 8" id="KW-0812">Transmembrane</keyword>
<keyword evidence="4" id="KW-1003">Cell membrane</keyword>
<comment type="caution">
    <text evidence="9">The sequence shown here is derived from an EMBL/GenBank/DDBJ whole genome shotgun (WGS) entry which is preliminary data.</text>
</comment>
<dbReference type="EMBL" id="QVOV01000008">
    <property type="protein sequence ID" value="MCT8389781.1"/>
    <property type="molecule type" value="Genomic_DNA"/>
</dbReference>
<feature type="transmembrane region" description="Helical" evidence="8">
    <location>
        <begin position="101"/>
        <end position="119"/>
    </location>
</feature>
<protein>
    <recommendedName>
        <fullName evidence="11">Iron ABC transporter permease</fullName>
    </recommendedName>
</protein>
<feature type="transmembrane region" description="Helical" evidence="8">
    <location>
        <begin position="49"/>
        <end position="66"/>
    </location>
</feature>
<evidence type="ECO:0000256" key="5">
    <source>
        <dbReference type="ARBA" id="ARBA00022692"/>
    </source>
</evidence>
<keyword evidence="3" id="KW-0813">Transport</keyword>
<comment type="similarity">
    <text evidence="2">Belongs to the binding-protein-dependent transport system permease family. FecCD subfamily.</text>
</comment>
<feature type="transmembrane region" description="Helical" evidence="8">
    <location>
        <begin position="256"/>
        <end position="274"/>
    </location>
</feature>
<evidence type="ECO:0000256" key="4">
    <source>
        <dbReference type="ARBA" id="ARBA00022475"/>
    </source>
</evidence>
<evidence type="ECO:0000256" key="1">
    <source>
        <dbReference type="ARBA" id="ARBA00004651"/>
    </source>
</evidence>